<evidence type="ECO:0000313" key="2">
    <source>
        <dbReference type="EMBL" id="OCW26828.1"/>
    </source>
</evidence>
<keyword evidence="3" id="KW-1185">Reference proteome</keyword>
<evidence type="ECO:0000313" key="3">
    <source>
        <dbReference type="Proteomes" id="UP000095081"/>
    </source>
</evidence>
<organism evidence="2 3">
    <name type="scientific">Pseudomonas aylmerensis</name>
    <dbReference type="NCBI Taxonomy" id="1869229"/>
    <lineage>
        <taxon>Bacteria</taxon>
        <taxon>Pseudomonadati</taxon>
        <taxon>Pseudomonadota</taxon>
        <taxon>Gammaproteobacteria</taxon>
        <taxon>Pseudomonadales</taxon>
        <taxon>Pseudomonadaceae</taxon>
        <taxon>Pseudomonas</taxon>
    </lineage>
</organism>
<feature type="compositionally biased region" description="Pro residues" evidence="1">
    <location>
        <begin position="117"/>
        <end position="130"/>
    </location>
</feature>
<feature type="region of interest" description="Disordered" evidence="1">
    <location>
        <begin position="25"/>
        <end position="49"/>
    </location>
</feature>
<gene>
    <name evidence="2" type="ORF">BBG20_14260</name>
</gene>
<accession>A0ABX2YVD5</accession>
<dbReference type="Proteomes" id="UP000095081">
    <property type="component" value="Unassembled WGS sequence"/>
</dbReference>
<feature type="region of interest" description="Disordered" evidence="1">
    <location>
        <begin position="117"/>
        <end position="155"/>
    </location>
</feature>
<name>A0ABX2YVD5_9PSED</name>
<evidence type="ECO:0000256" key="1">
    <source>
        <dbReference type="SAM" id="MobiDB-lite"/>
    </source>
</evidence>
<dbReference type="EMBL" id="MAUE01000018">
    <property type="protein sequence ID" value="OCW26828.1"/>
    <property type="molecule type" value="Genomic_DNA"/>
</dbReference>
<sequence length="332" mass="35443">MSCCSINNIARVVDVRQALNRELPDATNETTGPGEPKQSGFGPGPVSTPVSVPQNNVAIGDNLAPIAGLITLFNSLITRLIDLISARPDKSTPAITPRPEVTPPLVPAPMPAPIPAPLPAPTPAPQPMPTVPTQIPNLSDKRNGTKPDNIWSGFRQGPDGNCVTVSAIKAAMYRFGQSPTDIYKEVLKTNDGYRVTMRDDVVVRLTDQELQIGAAGSLFKGTDKGMLKDAQFLFAVSAKRAQMENNDGTAARSFRAAVKSLNDGEDDNGPGEGFLRLGLRHHMKRVSVRDLAKGQLGMCNRARHSVAVINGREELYGRQGSAPTRGDAVALI</sequence>
<comment type="caution">
    <text evidence="2">The sequence shown here is derived from an EMBL/GenBank/DDBJ whole genome shotgun (WGS) entry which is preliminary data.</text>
</comment>
<reference evidence="2 3" key="1">
    <citation type="submission" date="2016-06" db="EMBL/GenBank/DDBJ databases">
        <title>Draft genome sequence of Pseudomonas sp. S1E40, a novel strain antagonistic activity to fungal plant pathogen.</title>
        <authorList>
            <person name="Tambong J.T."/>
            <person name="Tchagang C."/>
            <person name="Xu R."/>
        </authorList>
    </citation>
    <scope>NUCLEOTIDE SEQUENCE [LARGE SCALE GENOMIC DNA]</scope>
    <source>
        <strain evidence="2 3">S1E40</strain>
    </source>
</reference>
<protein>
    <submittedName>
        <fullName evidence="2">Uncharacterized protein</fullName>
    </submittedName>
</protein>
<proteinExistence type="predicted"/>